<evidence type="ECO:0000313" key="1">
    <source>
        <dbReference type="EMBL" id="KAG2280635.1"/>
    </source>
</evidence>
<dbReference type="Proteomes" id="UP000886595">
    <property type="component" value="Unassembled WGS sequence"/>
</dbReference>
<organism evidence="1 2">
    <name type="scientific">Brassica carinata</name>
    <name type="common">Ethiopian mustard</name>
    <name type="synonym">Abyssinian cabbage</name>
    <dbReference type="NCBI Taxonomy" id="52824"/>
    <lineage>
        <taxon>Eukaryota</taxon>
        <taxon>Viridiplantae</taxon>
        <taxon>Streptophyta</taxon>
        <taxon>Embryophyta</taxon>
        <taxon>Tracheophyta</taxon>
        <taxon>Spermatophyta</taxon>
        <taxon>Magnoliopsida</taxon>
        <taxon>eudicotyledons</taxon>
        <taxon>Gunneridae</taxon>
        <taxon>Pentapetalae</taxon>
        <taxon>rosids</taxon>
        <taxon>malvids</taxon>
        <taxon>Brassicales</taxon>
        <taxon>Brassicaceae</taxon>
        <taxon>Brassiceae</taxon>
        <taxon>Brassica</taxon>
    </lineage>
</organism>
<dbReference type="AlphaFoldDB" id="A0A8X7UI59"/>
<accession>A0A8X7UI59</accession>
<protein>
    <submittedName>
        <fullName evidence="1">Uncharacterized protein</fullName>
    </submittedName>
</protein>
<comment type="caution">
    <text evidence="1">The sequence shown here is derived from an EMBL/GenBank/DDBJ whole genome shotgun (WGS) entry which is preliminary data.</text>
</comment>
<keyword evidence="2" id="KW-1185">Reference proteome</keyword>
<proteinExistence type="predicted"/>
<evidence type="ECO:0000313" key="2">
    <source>
        <dbReference type="Proteomes" id="UP000886595"/>
    </source>
</evidence>
<name>A0A8X7UI59_BRACI</name>
<dbReference type="EMBL" id="JAAMPC010000011">
    <property type="protein sequence ID" value="KAG2280635.1"/>
    <property type="molecule type" value="Genomic_DNA"/>
</dbReference>
<gene>
    <name evidence="1" type="ORF">Bca52824_051855</name>
</gene>
<reference evidence="1 2" key="1">
    <citation type="submission" date="2020-02" db="EMBL/GenBank/DDBJ databases">
        <authorList>
            <person name="Ma Q."/>
            <person name="Huang Y."/>
            <person name="Song X."/>
            <person name="Pei D."/>
        </authorList>
    </citation>
    <scope>NUCLEOTIDE SEQUENCE [LARGE SCALE GENOMIC DNA]</scope>
    <source>
        <strain evidence="1">Sxm20200214</strain>
        <tissue evidence="1">Leaf</tissue>
    </source>
</reference>
<sequence>MCLGSISSPSCRNGKVCGVEDPRKVSSLWWFVVSMVCSLGFEDGGETAVKRLSAIREGSLSPIDARVLGVSGSVKRDGGSLAICFSLVRVPLLTAVNGVKYVEARTPVTTKVSSGGGS</sequence>